<name>K6FP25_9BACT</name>
<evidence type="ECO:0000256" key="1">
    <source>
        <dbReference type="SAM" id="MobiDB-lite"/>
    </source>
</evidence>
<dbReference type="AlphaFoldDB" id="K6FP25"/>
<proteinExistence type="predicted"/>
<feature type="region of interest" description="Disordered" evidence="1">
    <location>
        <begin position="169"/>
        <end position="196"/>
    </location>
</feature>
<evidence type="ECO:0000256" key="2">
    <source>
        <dbReference type="SAM" id="SignalP"/>
    </source>
</evidence>
<evidence type="ECO:0000313" key="4">
    <source>
        <dbReference type="Proteomes" id="UP000006272"/>
    </source>
</evidence>
<dbReference type="Proteomes" id="UP000006272">
    <property type="component" value="Unassembled WGS sequence"/>
</dbReference>
<accession>K6FP25</accession>
<feature type="signal peptide" evidence="2">
    <location>
        <begin position="1"/>
        <end position="25"/>
    </location>
</feature>
<keyword evidence="2" id="KW-0732">Signal</keyword>
<dbReference type="EMBL" id="ALAO01000079">
    <property type="protein sequence ID" value="EKO40312.1"/>
    <property type="molecule type" value="Genomic_DNA"/>
</dbReference>
<organism evidence="3 4">
    <name type="scientific">Solidesulfovibrio magneticus str. Maddingley MBC34</name>
    <dbReference type="NCBI Taxonomy" id="1206767"/>
    <lineage>
        <taxon>Bacteria</taxon>
        <taxon>Pseudomonadati</taxon>
        <taxon>Thermodesulfobacteriota</taxon>
        <taxon>Desulfovibrionia</taxon>
        <taxon>Desulfovibrionales</taxon>
        <taxon>Desulfovibrionaceae</taxon>
        <taxon>Solidesulfovibrio</taxon>
    </lineage>
</organism>
<evidence type="ECO:0000313" key="3">
    <source>
        <dbReference type="EMBL" id="EKO40312.1"/>
    </source>
</evidence>
<evidence type="ECO:0008006" key="5">
    <source>
        <dbReference type="Google" id="ProtNLM"/>
    </source>
</evidence>
<gene>
    <name evidence="3" type="ORF">B193_0961</name>
</gene>
<sequence length="196" mass="20218">MRTVFFVPAALAAALILSLPVASRAAQEHPGHVADPAKPAAPAPAVDPDKAYLLKQEFTAKTAELRGKIKAREADLEILLATKPGDEAAVKKLAGDIAALRGQLAEQTVLFRLRYAKETGTPIRQTLHLGSGHDGMMAGMGQGGMDCMMMGKGKGQGMGQGMMMGGMDHGAMEHGPTNAPAPPAPTPPAPAPAAKP</sequence>
<feature type="chain" id="PRO_5003894845" description="Periplasmic heavy metal sensor" evidence="2">
    <location>
        <begin position="26"/>
        <end position="196"/>
    </location>
</feature>
<reference evidence="3 4" key="1">
    <citation type="submission" date="2012-07" db="EMBL/GenBank/DDBJ databases">
        <title>Draft genome sequence of Desulfovibrio magneticus str. Maddingley MBC34 obtained from a metagenomic sequence of a methanogenic enrichment isolated from coal-seam formation water in Victoria, Australia.</title>
        <authorList>
            <person name="Greenfield P."/>
            <person name="Hendry P."/>
            <person name="Li D."/>
            <person name="Rosewarne C.P."/>
            <person name="Tran-Dinh N."/>
            <person name="Elbourne L.D.H."/>
            <person name="Paulsen I.T."/>
            <person name="Midgley D.J."/>
        </authorList>
    </citation>
    <scope>NUCLEOTIDE SEQUENCE [LARGE SCALE GENOMIC DNA]</scope>
    <source>
        <strain evidence="4">Maddingley MBC34</strain>
    </source>
</reference>
<feature type="compositionally biased region" description="Pro residues" evidence="1">
    <location>
        <begin position="179"/>
        <end position="196"/>
    </location>
</feature>
<dbReference type="PATRIC" id="fig|1206767.3.peg.922"/>
<comment type="caution">
    <text evidence="3">The sequence shown here is derived from an EMBL/GenBank/DDBJ whole genome shotgun (WGS) entry which is preliminary data.</text>
</comment>
<dbReference type="Gene3D" id="1.20.120.1490">
    <property type="match status" value="1"/>
</dbReference>
<protein>
    <recommendedName>
        <fullName evidence="5">Periplasmic heavy metal sensor</fullName>
    </recommendedName>
</protein>